<organism evidence="2 3">
    <name type="scientific">Pleurodeles waltl</name>
    <name type="common">Iberian ribbed newt</name>
    <dbReference type="NCBI Taxonomy" id="8319"/>
    <lineage>
        <taxon>Eukaryota</taxon>
        <taxon>Metazoa</taxon>
        <taxon>Chordata</taxon>
        <taxon>Craniata</taxon>
        <taxon>Vertebrata</taxon>
        <taxon>Euteleostomi</taxon>
        <taxon>Amphibia</taxon>
        <taxon>Batrachia</taxon>
        <taxon>Caudata</taxon>
        <taxon>Salamandroidea</taxon>
        <taxon>Salamandridae</taxon>
        <taxon>Pleurodelinae</taxon>
        <taxon>Pleurodeles</taxon>
    </lineage>
</organism>
<protein>
    <submittedName>
        <fullName evidence="2">Uncharacterized protein</fullName>
    </submittedName>
</protein>
<evidence type="ECO:0000313" key="3">
    <source>
        <dbReference type="Proteomes" id="UP001066276"/>
    </source>
</evidence>
<evidence type="ECO:0000256" key="1">
    <source>
        <dbReference type="SAM" id="MobiDB-lite"/>
    </source>
</evidence>
<feature type="region of interest" description="Disordered" evidence="1">
    <location>
        <begin position="1"/>
        <end position="24"/>
    </location>
</feature>
<name>A0AAV7TYM3_PLEWA</name>
<proteinExistence type="predicted"/>
<gene>
    <name evidence="2" type="ORF">NDU88_006549</name>
</gene>
<dbReference type="EMBL" id="JANPWB010000006">
    <property type="protein sequence ID" value="KAJ1181341.1"/>
    <property type="molecule type" value="Genomic_DNA"/>
</dbReference>
<dbReference type="AlphaFoldDB" id="A0AAV7TYM3"/>
<keyword evidence="3" id="KW-1185">Reference proteome</keyword>
<dbReference type="Proteomes" id="UP001066276">
    <property type="component" value="Chromosome 3_2"/>
</dbReference>
<evidence type="ECO:0000313" key="2">
    <source>
        <dbReference type="EMBL" id="KAJ1181341.1"/>
    </source>
</evidence>
<accession>A0AAV7TYM3</accession>
<reference evidence="2" key="1">
    <citation type="journal article" date="2022" name="bioRxiv">
        <title>Sequencing and chromosome-scale assembly of the giantPleurodeles waltlgenome.</title>
        <authorList>
            <person name="Brown T."/>
            <person name="Elewa A."/>
            <person name="Iarovenko S."/>
            <person name="Subramanian E."/>
            <person name="Araus A.J."/>
            <person name="Petzold A."/>
            <person name="Susuki M."/>
            <person name="Suzuki K.-i.T."/>
            <person name="Hayashi T."/>
            <person name="Toyoda A."/>
            <person name="Oliveira C."/>
            <person name="Osipova E."/>
            <person name="Leigh N.D."/>
            <person name="Simon A."/>
            <person name="Yun M.H."/>
        </authorList>
    </citation>
    <scope>NUCLEOTIDE SEQUENCE</scope>
    <source>
        <strain evidence="2">20211129_DDA</strain>
        <tissue evidence="2">Liver</tissue>
    </source>
</reference>
<comment type="caution">
    <text evidence="2">The sequence shown here is derived from an EMBL/GenBank/DDBJ whole genome shotgun (WGS) entry which is preliminary data.</text>
</comment>
<sequence length="71" mass="8207">MDIASHRAPDRSEEKAHPERSSEFKVEEECYVYNLGPTRLQGVFHRRVMETCVENHPVKRGTHGLVLTSEE</sequence>